<evidence type="ECO:0000313" key="2">
    <source>
        <dbReference type="EMBL" id="CAG9709770.1"/>
    </source>
</evidence>
<sequence>MGIYLELPNLRKEFSFRSLSNEGEILTKPHWHKEAEILLIKEGTVNLAINDKPIQLTEGEIIIVNGGDIHYILPSPGSERWVFQFDTSFFNDLILLNEERESLSTLLSSIKKCSRDWPMDTKDKIANILTRDTRKIRLYI</sequence>
<evidence type="ECO:0000256" key="1">
    <source>
        <dbReference type="ARBA" id="ARBA00023125"/>
    </source>
</evidence>
<dbReference type="GO" id="GO:0006355">
    <property type="term" value="P:regulation of DNA-templated transcription"/>
    <property type="evidence" value="ECO:0007669"/>
    <property type="project" value="InterPro"/>
</dbReference>
<keyword evidence="1" id="KW-0238">DNA-binding</keyword>
<dbReference type="InterPro" id="IPR037923">
    <property type="entry name" value="HTH-like"/>
</dbReference>
<dbReference type="RefSeq" id="WP_247607771.1">
    <property type="nucleotide sequence ID" value="NZ_CAKJVE010000004.1"/>
</dbReference>
<comment type="caution">
    <text evidence="2">The sequence shown here is derived from an EMBL/GenBank/DDBJ whole genome shotgun (WGS) entry which is preliminary data.</text>
</comment>
<dbReference type="Gene3D" id="2.60.120.10">
    <property type="entry name" value="Jelly Rolls"/>
    <property type="match status" value="1"/>
</dbReference>
<proteinExistence type="predicted"/>
<dbReference type="Proteomes" id="UP000789738">
    <property type="component" value="Unassembled WGS sequence"/>
</dbReference>
<dbReference type="GO" id="GO:0003677">
    <property type="term" value="F:DNA binding"/>
    <property type="evidence" value="ECO:0007669"/>
    <property type="project" value="UniProtKB-KW"/>
</dbReference>
<evidence type="ECO:0000313" key="3">
    <source>
        <dbReference type="Proteomes" id="UP000789738"/>
    </source>
</evidence>
<dbReference type="EMBL" id="CAKJVE010000004">
    <property type="protein sequence ID" value="CAG9709770.1"/>
    <property type="molecule type" value="Genomic_DNA"/>
</dbReference>
<dbReference type="InterPro" id="IPR003313">
    <property type="entry name" value="AraC-bd"/>
</dbReference>
<reference evidence="2" key="1">
    <citation type="submission" date="2021-10" db="EMBL/GenBank/DDBJ databases">
        <authorList>
            <person name="Mesa V."/>
        </authorList>
    </citation>
    <scope>NUCLEOTIDE SEQUENCE</scope>
    <source>
        <strain evidence="2">CC3_PB</strain>
    </source>
</reference>
<name>A0AA86MT68_9CLOT</name>
<dbReference type="Pfam" id="PF02311">
    <property type="entry name" value="AraC_binding"/>
    <property type="match status" value="1"/>
</dbReference>
<organism evidence="2 3">
    <name type="scientific">Clostridium neonatale</name>
    <dbReference type="NCBI Taxonomy" id="137838"/>
    <lineage>
        <taxon>Bacteria</taxon>
        <taxon>Bacillati</taxon>
        <taxon>Bacillota</taxon>
        <taxon>Clostridia</taxon>
        <taxon>Eubacteriales</taxon>
        <taxon>Clostridiaceae</taxon>
        <taxon>Clostridium</taxon>
    </lineage>
</organism>
<accession>A0AA86MT68</accession>
<dbReference type="AlphaFoldDB" id="A0AA86MT68"/>
<protein>
    <submittedName>
        <fullName evidence="2">Uncharacterized protein</fullName>
    </submittedName>
</protein>
<gene>
    <name evidence="2" type="ORF">CNEO_44406</name>
</gene>
<dbReference type="SUPFAM" id="SSF51215">
    <property type="entry name" value="Regulatory protein AraC"/>
    <property type="match status" value="1"/>
</dbReference>
<dbReference type="InterPro" id="IPR014710">
    <property type="entry name" value="RmlC-like_jellyroll"/>
</dbReference>